<keyword evidence="2 4" id="KW-0442">Lipid degradation</keyword>
<accession>A0ABR3STG5</accession>
<dbReference type="Pfam" id="PF01734">
    <property type="entry name" value="Patatin"/>
    <property type="match status" value="1"/>
</dbReference>
<feature type="short sequence motif" description="GXGXXG" evidence="4">
    <location>
        <begin position="189"/>
        <end position="194"/>
    </location>
</feature>
<comment type="caution">
    <text evidence="6">The sequence shown here is derived from an EMBL/GenBank/DDBJ whole genome shotgun (WGS) entry which is preliminary data.</text>
</comment>
<dbReference type="PANTHER" id="PTHR24185">
    <property type="entry name" value="CALCIUM-INDEPENDENT PHOSPHOLIPASE A2-GAMMA"/>
    <property type="match status" value="1"/>
</dbReference>
<evidence type="ECO:0000256" key="1">
    <source>
        <dbReference type="ARBA" id="ARBA00022801"/>
    </source>
</evidence>
<sequence length="535" mass="59190">MQPLKLELIRRIRGLKLFAESHDQGFCDDESAGNWTWLELAILENESATAPKTTENGVELTWTSHSNELCCADYKWLQGEVFDESRDFLSLLDEGNVIAVRICAQFAAWEIYVRNGYLAIDIGDEIVKRKSVHYDQIVPKINRIDETLRQVNEITQPAFQCSLPIGFYTAGVIEKGGDKPPLRVLSFDGGGVRGLSSLLLLKAVMDKVHPNKKPCEVFDMIGGTSTGGLIAIMLGRLRMSVEECIEKYNKEDLMGKVFNHGWIKKGLNFVSGSQLYSAADLEASIKELLKHKGLGDDKTLLNEDAVDEDETHPCKVFVMAVRRDAANNRVPVFLRSYSNPLDKSLLPGVKIWEAARATSAAPYYFEPIKVGDYELVDGGLGANNPLGWLWTEVLGVFGASRETACFLSIGTGIPPNSPVPKATSAPTVGTVGDFASIATNSEITHVLFHGLIDAFAPKPVTRKYWRLNVGSYGDWEEEKGVLFMKWKKLHKDDPKPIGDMDDIDALEALKDMTNAYIKENDILIGECAKELGGLV</sequence>
<gene>
    <name evidence="6" type="ORF">SLS56_005471</name>
</gene>
<dbReference type="InterPro" id="IPR002641">
    <property type="entry name" value="PNPLA_dom"/>
</dbReference>
<evidence type="ECO:0000313" key="6">
    <source>
        <dbReference type="EMBL" id="KAL1629248.1"/>
    </source>
</evidence>
<dbReference type="SUPFAM" id="SSF52151">
    <property type="entry name" value="FabD/lysophospholipase-like"/>
    <property type="match status" value="1"/>
</dbReference>
<dbReference type="InterPro" id="IPR016035">
    <property type="entry name" value="Acyl_Trfase/lysoPLipase"/>
</dbReference>
<feature type="short sequence motif" description="DGA/G" evidence="4">
    <location>
        <begin position="377"/>
        <end position="379"/>
    </location>
</feature>
<keyword evidence="1 4" id="KW-0378">Hydrolase</keyword>
<evidence type="ECO:0000313" key="7">
    <source>
        <dbReference type="Proteomes" id="UP001521116"/>
    </source>
</evidence>
<protein>
    <recommendedName>
        <fullName evidence="5">PNPLA domain-containing protein</fullName>
    </recommendedName>
</protein>
<organism evidence="6 7">
    <name type="scientific">Neofusicoccum ribis</name>
    <dbReference type="NCBI Taxonomy" id="45134"/>
    <lineage>
        <taxon>Eukaryota</taxon>
        <taxon>Fungi</taxon>
        <taxon>Dikarya</taxon>
        <taxon>Ascomycota</taxon>
        <taxon>Pezizomycotina</taxon>
        <taxon>Dothideomycetes</taxon>
        <taxon>Dothideomycetes incertae sedis</taxon>
        <taxon>Botryosphaeriales</taxon>
        <taxon>Botryosphaeriaceae</taxon>
        <taxon>Neofusicoccum</taxon>
    </lineage>
</organism>
<dbReference type="PANTHER" id="PTHR24185:SF1">
    <property type="entry name" value="CALCIUM-INDEPENDENT PHOSPHOLIPASE A2-GAMMA"/>
    <property type="match status" value="1"/>
</dbReference>
<feature type="short sequence motif" description="GXSXG" evidence="4">
    <location>
        <begin position="223"/>
        <end position="227"/>
    </location>
</feature>
<reference evidence="6 7" key="1">
    <citation type="submission" date="2024-02" db="EMBL/GenBank/DDBJ databases">
        <title>De novo assembly and annotation of 12 fungi associated with fruit tree decline syndrome in Ontario, Canada.</title>
        <authorList>
            <person name="Sulman M."/>
            <person name="Ellouze W."/>
            <person name="Ilyukhin E."/>
        </authorList>
    </citation>
    <scope>NUCLEOTIDE SEQUENCE [LARGE SCALE GENOMIC DNA]</scope>
    <source>
        <strain evidence="6 7">M1-105</strain>
    </source>
</reference>
<proteinExistence type="predicted"/>
<keyword evidence="3 4" id="KW-0443">Lipid metabolism</keyword>
<evidence type="ECO:0000256" key="2">
    <source>
        <dbReference type="ARBA" id="ARBA00022963"/>
    </source>
</evidence>
<dbReference type="Proteomes" id="UP001521116">
    <property type="component" value="Unassembled WGS sequence"/>
</dbReference>
<name>A0ABR3STG5_9PEZI</name>
<evidence type="ECO:0000259" key="5">
    <source>
        <dbReference type="PROSITE" id="PS51635"/>
    </source>
</evidence>
<dbReference type="CDD" id="cd07216">
    <property type="entry name" value="Pat17_PNPLA8_PNPLA9_like3"/>
    <property type="match status" value="1"/>
</dbReference>
<dbReference type="Gene3D" id="3.40.1090.10">
    <property type="entry name" value="Cytosolic phospholipase A2 catalytic domain"/>
    <property type="match status" value="1"/>
</dbReference>
<feature type="active site" description="Proton acceptor" evidence="4">
    <location>
        <position position="377"/>
    </location>
</feature>
<feature type="active site" description="Nucleophile" evidence="4">
    <location>
        <position position="225"/>
    </location>
</feature>
<feature type="domain" description="PNPLA" evidence="5">
    <location>
        <begin position="185"/>
        <end position="390"/>
    </location>
</feature>
<dbReference type="PROSITE" id="PS51635">
    <property type="entry name" value="PNPLA"/>
    <property type="match status" value="1"/>
</dbReference>
<evidence type="ECO:0000256" key="4">
    <source>
        <dbReference type="PROSITE-ProRule" id="PRU01161"/>
    </source>
</evidence>
<evidence type="ECO:0000256" key="3">
    <source>
        <dbReference type="ARBA" id="ARBA00023098"/>
    </source>
</evidence>
<dbReference type="EMBL" id="JAJVDC020000055">
    <property type="protein sequence ID" value="KAL1629248.1"/>
    <property type="molecule type" value="Genomic_DNA"/>
</dbReference>
<keyword evidence="7" id="KW-1185">Reference proteome</keyword>